<reference evidence="3" key="1">
    <citation type="journal article" date="2019" name="Int. J. Syst. Evol. Microbiol.">
        <title>The Global Catalogue of Microorganisms (GCM) 10K type strain sequencing project: providing services to taxonomists for standard genome sequencing and annotation.</title>
        <authorList>
            <consortium name="The Broad Institute Genomics Platform"/>
            <consortium name="The Broad Institute Genome Sequencing Center for Infectious Disease"/>
            <person name="Wu L."/>
            <person name="Ma J."/>
        </authorList>
    </citation>
    <scope>NUCLEOTIDE SEQUENCE [LARGE SCALE GENOMIC DNA]</scope>
    <source>
        <strain evidence="3">JCM 17986</strain>
    </source>
</reference>
<keyword evidence="3" id="KW-1185">Reference proteome</keyword>
<dbReference type="RefSeq" id="WP_345674245.1">
    <property type="nucleotide sequence ID" value="NZ_BAABHS010000003.1"/>
</dbReference>
<evidence type="ECO:0000259" key="1">
    <source>
        <dbReference type="Pfam" id="PF13577"/>
    </source>
</evidence>
<dbReference type="CDD" id="cd00531">
    <property type="entry name" value="NTF2_like"/>
    <property type="match status" value="1"/>
</dbReference>
<name>A0ABP9GUE9_9ACTN</name>
<dbReference type="InterPro" id="IPR032710">
    <property type="entry name" value="NTF2-like_dom_sf"/>
</dbReference>
<sequence>MLSLQEISDRLEIQDLMVRYSHAVDTQQWDVLDTVFTPDAHIDYSAMGGSKGDLAATKKFLADVMPNFPAFQHLIANSSITVDGDTATGRTMCHNPMVMPGEDGQQSLMLCGLWYLDTFVRVDGEWRIKERVEEKGYMYIAPPTPGMG</sequence>
<protein>
    <submittedName>
        <fullName evidence="2">Nuclear transport factor 2 family protein</fullName>
    </submittedName>
</protein>
<dbReference type="Proteomes" id="UP001500466">
    <property type="component" value="Unassembled WGS sequence"/>
</dbReference>
<dbReference type="EMBL" id="BAABHS010000003">
    <property type="protein sequence ID" value="GAA4952731.1"/>
    <property type="molecule type" value="Genomic_DNA"/>
</dbReference>
<comment type="caution">
    <text evidence="2">The sequence shown here is derived from an EMBL/GenBank/DDBJ whole genome shotgun (WGS) entry which is preliminary data.</text>
</comment>
<proteinExistence type="predicted"/>
<dbReference type="Pfam" id="PF13577">
    <property type="entry name" value="SnoaL_4"/>
    <property type="match status" value="1"/>
</dbReference>
<gene>
    <name evidence="2" type="ORF">GCM10023205_12420</name>
</gene>
<dbReference type="SUPFAM" id="SSF54427">
    <property type="entry name" value="NTF2-like"/>
    <property type="match status" value="1"/>
</dbReference>
<accession>A0ABP9GUE9</accession>
<evidence type="ECO:0000313" key="3">
    <source>
        <dbReference type="Proteomes" id="UP001500466"/>
    </source>
</evidence>
<evidence type="ECO:0000313" key="2">
    <source>
        <dbReference type="EMBL" id="GAA4952731.1"/>
    </source>
</evidence>
<dbReference type="InterPro" id="IPR037401">
    <property type="entry name" value="SnoaL-like"/>
</dbReference>
<feature type="domain" description="SnoaL-like" evidence="1">
    <location>
        <begin position="5"/>
        <end position="131"/>
    </location>
</feature>
<organism evidence="2 3">
    <name type="scientific">Yinghuangia aomiensis</name>
    <dbReference type="NCBI Taxonomy" id="676205"/>
    <lineage>
        <taxon>Bacteria</taxon>
        <taxon>Bacillati</taxon>
        <taxon>Actinomycetota</taxon>
        <taxon>Actinomycetes</taxon>
        <taxon>Kitasatosporales</taxon>
        <taxon>Streptomycetaceae</taxon>
        <taxon>Yinghuangia</taxon>
    </lineage>
</organism>
<dbReference type="Gene3D" id="3.10.450.50">
    <property type="match status" value="1"/>
</dbReference>